<evidence type="ECO:0000256" key="3">
    <source>
        <dbReference type="ARBA" id="ARBA00022679"/>
    </source>
</evidence>
<dbReference type="PANTHER" id="PTHR37323:SF1">
    <property type="entry name" value="L-ORNITHINE N(ALPHA)-ACYLTRANSFERASE"/>
    <property type="match status" value="1"/>
</dbReference>
<evidence type="ECO:0000256" key="1">
    <source>
        <dbReference type="ARBA" id="ARBA00005189"/>
    </source>
</evidence>
<evidence type="ECO:0000313" key="11">
    <source>
        <dbReference type="EMBL" id="MXN64743.1"/>
    </source>
</evidence>
<keyword evidence="2" id="KW-0444">Lipid biosynthesis</keyword>
<evidence type="ECO:0000256" key="4">
    <source>
        <dbReference type="ARBA" id="ARBA00023098"/>
    </source>
</evidence>
<dbReference type="Proteomes" id="UP000433101">
    <property type="component" value="Unassembled WGS sequence"/>
</dbReference>
<dbReference type="EC" id="2.3.2.30" evidence="7"/>
<comment type="catalytic activity">
    <reaction evidence="10">
        <text>a (3R)-hydroxyacyl-[ACP] + L-ornithine = a lyso-ornithine lipid + holo-[ACP] + H(+)</text>
        <dbReference type="Rhea" id="RHEA:20633"/>
        <dbReference type="Rhea" id="RHEA-COMP:9685"/>
        <dbReference type="Rhea" id="RHEA-COMP:9945"/>
        <dbReference type="ChEBI" id="CHEBI:15378"/>
        <dbReference type="ChEBI" id="CHEBI:46911"/>
        <dbReference type="ChEBI" id="CHEBI:64479"/>
        <dbReference type="ChEBI" id="CHEBI:78827"/>
        <dbReference type="ChEBI" id="CHEBI:138482"/>
        <dbReference type="EC" id="2.3.2.30"/>
    </reaction>
    <physiologicalReaction direction="left-to-right" evidence="10">
        <dbReference type="Rhea" id="RHEA:20634"/>
    </physiologicalReaction>
</comment>
<dbReference type="InterPro" id="IPR016181">
    <property type="entry name" value="Acyl_CoA_acyltransferase"/>
</dbReference>
<evidence type="ECO:0000256" key="6">
    <source>
        <dbReference type="ARBA" id="ARBA00038095"/>
    </source>
</evidence>
<reference evidence="11 12" key="1">
    <citation type="submission" date="2019-12" db="EMBL/GenBank/DDBJ databases">
        <authorList>
            <person name="Li M."/>
        </authorList>
    </citation>
    <scope>NUCLEOTIDE SEQUENCE [LARGE SCALE GENOMIC DNA]</scope>
    <source>
        <strain evidence="11 12">GBMRC 2046</strain>
    </source>
</reference>
<dbReference type="GO" id="GO:0043810">
    <property type="term" value="F:ornithine-acyl [acyl carrier protein] N-acyltransferase activity"/>
    <property type="evidence" value="ECO:0007669"/>
    <property type="project" value="UniProtKB-EC"/>
</dbReference>
<keyword evidence="3 11" id="KW-0808">Transferase</keyword>
<keyword evidence="4" id="KW-0443">Lipid metabolism</keyword>
<protein>
    <recommendedName>
        <fullName evidence="8">L-ornithine N(alpha)-acyltransferase</fullName>
        <ecNumber evidence="7">2.3.2.30</ecNumber>
    </recommendedName>
</protein>
<evidence type="ECO:0000256" key="9">
    <source>
        <dbReference type="ARBA" id="ARBA00045724"/>
    </source>
</evidence>
<evidence type="ECO:0000256" key="5">
    <source>
        <dbReference type="ARBA" id="ARBA00023315"/>
    </source>
</evidence>
<dbReference type="InterPro" id="IPR052351">
    <property type="entry name" value="Ornithine_N-alpha-AT"/>
</dbReference>
<gene>
    <name evidence="11" type="ORF">GR183_07480</name>
</gene>
<proteinExistence type="inferred from homology"/>
<comment type="similarity">
    <text evidence="6">Belongs to the acetyltransferase family. OlsB subfamily.</text>
</comment>
<sequence>MPRSGLLSPRTLVRKFMPGAGPVPIGPGRSAPHRLKTFGRQVVPLGRIGSLEVRLARSAREIRKAQELRYHVFYEEMSALADAETQALRRDFDPFDAICDHLLVVDHDHLERVKPFARKKPQVVGTYRLLRQEVANLYDGFYTTGEYDLQPLIDAHSDLRFLELGRSCVLKPYRNKRTVELLWHGIWSYVLLNRIDVMIGCASMEGTDPDRLAPQLSFLHHFARAPEDWRVRAVDERYVEMNRIPKEAVDQRQALRDLPPLVKGYLRLGAHIGDGAVIDHQFGTTDVLIILPVSALNERYVNYYGADASRYAS</sequence>
<organism evidence="11 12">
    <name type="scientific">Stappia sediminis</name>
    <dbReference type="NCBI Taxonomy" id="2692190"/>
    <lineage>
        <taxon>Bacteria</taxon>
        <taxon>Pseudomonadati</taxon>
        <taxon>Pseudomonadota</taxon>
        <taxon>Alphaproteobacteria</taxon>
        <taxon>Hyphomicrobiales</taxon>
        <taxon>Stappiaceae</taxon>
        <taxon>Stappia</taxon>
    </lineage>
</organism>
<dbReference type="AlphaFoldDB" id="A0A7X3LTD9"/>
<comment type="pathway">
    <text evidence="1">Lipid metabolism.</text>
</comment>
<dbReference type="Gene3D" id="3.40.630.30">
    <property type="match status" value="1"/>
</dbReference>
<comment type="caution">
    <text evidence="11">The sequence shown here is derived from an EMBL/GenBank/DDBJ whole genome shotgun (WGS) entry which is preliminary data.</text>
</comment>
<evidence type="ECO:0000256" key="8">
    <source>
        <dbReference type="ARBA" id="ARBA00039866"/>
    </source>
</evidence>
<evidence type="ECO:0000256" key="7">
    <source>
        <dbReference type="ARBA" id="ARBA00039058"/>
    </source>
</evidence>
<accession>A0A7X3LTD9</accession>
<name>A0A7X3LTD9_9HYPH</name>
<evidence type="ECO:0000313" key="12">
    <source>
        <dbReference type="Proteomes" id="UP000433101"/>
    </source>
</evidence>
<dbReference type="GO" id="GO:0006629">
    <property type="term" value="P:lipid metabolic process"/>
    <property type="evidence" value="ECO:0007669"/>
    <property type="project" value="UniProtKB-KW"/>
</dbReference>
<dbReference type="EMBL" id="WUMV01000003">
    <property type="protein sequence ID" value="MXN64743.1"/>
    <property type="molecule type" value="Genomic_DNA"/>
</dbReference>
<dbReference type="SUPFAM" id="SSF55729">
    <property type="entry name" value="Acyl-CoA N-acyltransferases (Nat)"/>
    <property type="match status" value="1"/>
</dbReference>
<dbReference type="Pfam" id="PF13444">
    <property type="entry name" value="Acetyltransf_5"/>
    <property type="match status" value="1"/>
</dbReference>
<evidence type="ECO:0000256" key="10">
    <source>
        <dbReference type="ARBA" id="ARBA00047785"/>
    </source>
</evidence>
<comment type="function">
    <text evidence="9">Catalyzes the first step in the biosynthesis of ornithine lipids, which are phosphorus-free membrane lipids. Catalyzes the 3-hydroxyacyl-acyl carrier protein-dependent acylation of ornithine to form lyso-ornithine lipid (LOL).</text>
</comment>
<evidence type="ECO:0000256" key="2">
    <source>
        <dbReference type="ARBA" id="ARBA00022516"/>
    </source>
</evidence>
<keyword evidence="5" id="KW-0012">Acyltransferase</keyword>
<keyword evidence="12" id="KW-1185">Reference proteome</keyword>
<dbReference type="PANTHER" id="PTHR37323">
    <property type="entry name" value="GCN5-RELATED N-ACETYLTRANSFERASE"/>
    <property type="match status" value="1"/>
</dbReference>